<dbReference type="AlphaFoldDB" id="A0A0F8ZIF7"/>
<keyword evidence="1" id="KW-0812">Transmembrane</keyword>
<dbReference type="EMBL" id="LAZR01047708">
    <property type="protein sequence ID" value="KKK93587.1"/>
    <property type="molecule type" value="Genomic_DNA"/>
</dbReference>
<evidence type="ECO:0000313" key="2">
    <source>
        <dbReference type="EMBL" id="KKK93587.1"/>
    </source>
</evidence>
<protein>
    <submittedName>
        <fullName evidence="2">Uncharacterized protein</fullName>
    </submittedName>
</protein>
<feature type="non-terminal residue" evidence="2">
    <location>
        <position position="1"/>
    </location>
</feature>
<keyword evidence="1" id="KW-0472">Membrane</keyword>
<gene>
    <name evidence="2" type="ORF">LCGC14_2691350</name>
</gene>
<evidence type="ECO:0000256" key="1">
    <source>
        <dbReference type="SAM" id="Phobius"/>
    </source>
</evidence>
<comment type="caution">
    <text evidence="2">The sequence shown here is derived from an EMBL/GenBank/DDBJ whole genome shotgun (WGS) entry which is preliminary data.</text>
</comment>
<name>A0A0F8ZIF7_9ZZZZ</name>
<proteinExistence type="predicted"/>
<keyword evidence="1" id="KW-1133">Transmembrane helix</keyword>
<feature type="transmembrane region" description="Helical" evidence="1">
    <location>
        <begin position="87"/>
        <end position="106"/>
    </location>
</feature>
<reference evidence="2" key="1">
    <citation type="journal article" date="2015" name="Nature">
        <title>Complex archaea that bridge the gap between prokaryotes and eukaryotes.</title>
        <authorList>
            <person name="Spang A."/>
            <person name="Saw J.H."/>
            <person name="Jorgensen S.L."/>
            <person name="Zaremba-Niedzwiedzka K."/>
            <person name="Martijn J."/>
            <person name="Lind A.E."/>
            <person name="van Eijk R."/>
            <person name="Schleper C."/>
            <person name="Guy L."/>
            <person name="Ettema T.J."/>
        </authorList>
    </citation>
    <scope>NUCLEOTIDE SEQUENCE</scope>
</reference>
<sequence length="107" mass="12235">QWPIRWVNVPTKSGFKGLDYPTMGVAEMCNLPVKDIAEDIKELQKWTARHEEAHTADTKLLASTIDILHEHQNNHHSRASVVKQNSIIGVVLTAFYVVVEILRQFIF</sequence>
<organism evidence="2">
    <name type="scientific">marine sediment metagenome</name>
    <dbReference type="NCBI Taxonomy" id="412755"/>
    <lineage>
        <taxon>unclassified sequences</taxon>
        <taxon>metagenomes</taxon>
        <taxon>ecological metagenomes</taxon>
    </lineage>
</organism>
<accession>A0A0F8ZIF7</accession>